<comment type="caution">
    <text evidence="3">The sequence shown here is derived from an EMBL/GenBank/DDBJ whole genome shotgun (WGS) entry which is preliminary data.</text>
</comment>
<dbReference type="Proteomes" id="UP000298493">
    <property type="component" value="Unassembled WGS sequence"/>
</dbReference>
<feature type="region of interest" description="Disordered" evidence="2">
    <location>
        <begin position="1010"/>
        <end position="1051"/>
    </location>
</feature>
<feature type="region of interest" description="Disordered" evidence="2">
    <location>
        <begin position="1072"/>
        <end position="1157"/>
    </location>
</feature>
<evidence type="ECO:0000313" key="4">
    <source>
        <dbReference type="Proteomes" id="UP000298493"/>
    </source>
</evidence>
<organism evidence="3 4">
    <name type="scientific">Venturia nashicola</name>
    <dbReference type="NCBI Taxonomy" id="86259"/>
    <lineage>
        <taxon>Eukaryota</taxon>
        <taxon>Fungi</taxon>
        <taxon>Dikarya</taxon>
        <taxon>Ascomycota</taxon>
        <taxon>Pezizomycotina</taxon>
        <taxon>Dothideomycetes</taxon>
        <taxon>Pleosporomycetidae</taxon>
        <taxon>Venturiales</taxon>
        <taxon>Venturiaceae</taxon>
        <taxon>Venturia</taxon>
    </lineage>
</organism>
<dbReference type="InterPro" id="IPR001680">
    <property type="entry name" value="WD40_rpt"/>
</dbReference>
<name>A0A4Z1P311_9PEZI</name>
<dbReference type="OrthoDB" id="311712at2759"/>
<feature type="repeat" description="WD" evidence="1">
    <location>
        <begin position="205"/>
        <end position="247"/>
    </location>
</feature>
<dbReference type="GO" id="GO:0035859">
    <property type="term" value="C:Seh1-associated complex"/>
    <property type="evidence" value="ECO:0007669"/>
    <property type="project" value="TreeGrafter"/>
</dbReference>
<feature type="repeat" description="WD" evidence="1">
    <location>
        <begin position="118"/>
        <end position="153"/>
    </location>
</feature>
<keyword evidence="4" id="KW-1185">Reference proteome</keyword>
<gene>
    <name evidence="3" type="ORF">E6O75_ATG09066</name>
</gene>
<dbReference type="PANTHER" id="PTHR46170:SF1">
    <property type="entry name" value="GATOR COMPLEX PROTEIN WDR59"/>
    <property type="match status" value="1"/>
</dbReference>
<feature type="compositionally biased region" description="Polar residues" evidence="2">
    <location>
        <begin position="1037"/>
        <end position="1046"/>
    </location>
</feature>
<feature type="compositionally biased region" description="Polar residues" evidence="2">
    <location>
        <begin position="1084"/>
        <end position="1101"/>
    </location>
</feature>
<dbReference type="EMBL" id="SNSC02000019">
    <property type="protein sequence ID" value="TID16008.1"/>
    <property type="molecule type" value="Genomic_DNA"/>
</dbReference>
<feature type="compositionally biased region" description="Basic and acidic residues" evidence="2">
    <location>
        <begin position="1145"/>
        <end position="1154"/>
    </location>
</feature>
<reference evidence="3 4" key="1">
    <citation type="submission" date="2019-04" db="EMBL/GenBank/DDBJ databases">
        <title>High contiguity whole genome sequence and gene annotation resource for two Venturia nashicola isolates.</title>
        <authorList>
            <person name="Prokchorchik M."/>
            <person name="Won K."/>
            <person name="Lee Y."/>
            <person name="Choi E.D."/>
            <person name="Segonzac C."/>
            <person name="Sohn K.H."/>
        </authorList>
    </citation>
    <scope>NUCLEOTIDE SEQUENCE [LARGE SCALE GENOMIC DNA]</scope>
    <source>
        <strain evidence="3 4">PRI2</strain>
    </source>
</reference>
<feature type="compositionally biased region" description="Basic residues" evidence="2">
    <location>
        <begin position="1110"/>
        <end position="1121"/>
    </location>
</feature>
<dbReference type="Pfam" id="PF00400">
    <property type="entry name" value="WD40"/>
    <property type="match status" value="3"/>
</dbReference>
<keyword evidence="1" id="KW-0853">WD repeat</keyword>
<evidence type="ECO:0000313" key="3">
    <source>
        <dbReference type="EMBL" id="TID16008.1"/>
    </source>
</evidence>
<dbReference type="GO" id="GO:1904263">
    <property type="term" value="P:positive regulation of TORC1 signaling"/>
    <property type="evidence" value="ECO:0007669"/>
    <property type="project" value="TreeGrafter"/>
</dbReference>
<feature type="compositionally biased region" description="Acidic residues" evidence="2">
    <location>
        <begin position="595"/>
        <end position="608"/>
    </location>
</feature>
<dbReference type="InterPro" id="IPR015943">
    <property type="entry name" value="WD40/YVTN_repeat-like_dom_sf"/>
</dbReference>
<dbReference type="STRING" id="86259.A0A4Z1P311"/>
<dbReference type="PANTHER" id="PTHR46170">
    <property type="entry name" value="GATOR COMPLEX PROTEIN WDR59"/>
    <property type="match status" value="1"/>
</dbReference>
<evidence type="ECO:0000256" key="1">
    <source>
        <dbReference type="PROSITE-ProRule" id="PRU00221"/>
    </source>
</evidence>
<accession>A0A4Z1P311</accession>
<dbReference type="InterPro" id="IPR036322">
    <property type="entry name" value="WD40_repeat_dom_sf"/>
</dbReference>
<dbReference type="GO" id="GO:0005774">
    <property type="term" value="C:vacuolar membrane"/>
    <property type="evidence" value="ECO:0007669"/>
    <property type="project" value="TreeGrafter"/>
</dbReference>
<sequence>MDSSSRRPSIHGVRNAFQSPTFDRDVQIRVNETVGSASISPGGRDVVLASAEGLHIIDLDSPYSPPRHLAHQQQWPPADVQWSPFAARDHWVVSTSNQKALVWNLDHYSPRSPIEHTLHAHSRAITDINFSAHHPDLLATCAVDSYVHCWDLRRPTKPVNTFADWNAGATQVKWNRQDEHILASSHDKFLKIWDDRKGAYPLKVIEAHSTKIYGVDWNRTDKTAILTCSLDKSIKFWDYSRNDNTPERVIRTQFPVWRARHTPFGWGVLALPQRGDYDLHLYNRQLDESNPRIGFAKPVHAFEGHTANVKEFLWRTRGDVVNGIDNRDFQLISWGMDRDLNLHRIDPQVLKGVGHVKGREVRKKMQLTRQGAEYKSFRNWKTSPAKEELAPVKPGLLGNLVSAAGMSKMPLPLAPGTRESGFMTYSGRQHKRTMDPIKWMGGVTMGRRQTGIGGGSGIMAHDEPESLSIEMTTVSTRYTKVKFEKADVHGREATVTLNGPWGLDEKPVFLRVHFDFPSDYPSTAAALCSLEKTVAGISEDMIRKLNDEVKSIIEQYQARRIGCLEAVITYLLGERGLEESITTIPGLDGPFEDIISPDDDSSSDEDDAIPGAGQGLETSVEGALPTTNIPLPRKCGACWSPDGRLVCFFEPKPEPKPKFSLGTKTLERAGRSHRHLEGFGRLLEDSPSSKKRVGVGEEDSDEDSSGSWTGSSSSSSDGDSSEDFTRLPSRFHPPAAWRAATLRFQKTSSHSSSGYARHKDIAKAKSVLIIHDFSDLLPSKLELAEEYQVFGNGPEVCAHNADVASRFGQHDVAAVWEIASHILCDEVPLEIMEQTVRKEPILVVATRQIIRVRRKDSGLDLHIDNPSSVANPKLTGRVKWGTHPFGSAWLIPELFDHFEKLADVQMLAMLSCIFSEPAARDGVSNALMGSGQENLPLPMKALAFSLDYFPSREVAWSLFKESKAVTGTVSMPSTITNPMARLDYFGDRIGVYGSAGSSNGPWERDRDLLMPSGPPTPYSTGTTPPVTQSTRSHRHSIINSLSTSPEQRAVKRTNSNLSAAFSSFSRPFAALGTSPDRFRPEGDLSTSAPTSGITWGSNTFYSSSSNSPEKRRRTSSRRSSFKNHNSTYSSDEEDYFFEDSDDDDNNRSPVKDSRAPTIKTTFKNQNQFEEEAHASLPLLPQPHQHKYDAYRAIYADQLSVWGLYIQRAEILKFNGLTNYWPIEMSSSQQTSSAVQQGDTVASRHAPNFPSPILSSNRAAIVAREHSVYRSVTPTQSASPPNLYLSSNHPDINPLRTGEERNKMLEHPSILACAWRPSETWLCTTERLRSSCCWCNELVEGIYVTCPTFVHRAHYNCHEIWTSNTGAEEQVDRGVAGCGCAGTIHFASSLDAATFRLRGDSATQQ</sequence>
<dbReference type="Gene3D" id="2.130.10.10">
    <property type="entry name" value="YVTN repeat-like/Quinoprotein amine dehydrogenase"/>
    <property type="match status" value="1"/>
</dbReference>
<proteinExistence type="predicted"/>
<dbReference type="SMART" id="SM00320">
    <property type="entry name" value="WD40"/>
    <property type="match status" value="6"/>
</dbReference>
<feature type="compositionally biased region" description="Acidic residues" evidence="2">
    <location>
        <begin position="1130"/>
        <end position="1144"/>
    </location>
</feature>
<feature type="compositionally biased region" description="Low complexity" evidence="2">
    <location>
        <begin position="705"/>
        <end position="718"/>
    </location>
</feature>
<evidence type="ECO:0000256" key="2">
    <source>
        <dbReference type="SAM" id="MobiDB-lite"/>
    </source>
</evidence>
<feature type="region of interest" description="Disordered" evidence="2">
    <location>
        <begin position="670"/>
        <end position="729"/>
    </location>
</feature>
<feature type="compositionally biased region" description="Basic and acidic residues" evidence="2">
    <location>
        <begin position="670"/>
        <end position="688"/>
    </location>
</feature>
<dbReference type="PROSITE" id="PS50294">
    <property type="entry name" value="WD_REPEATS_REGION"/>
    <property type="match status" value="1"/>
</dbReference>
<feature type="region of interest" description="Disordered" evidence="2">
    <location>
        <begin position="1230"/>
        <end position="1249"/>
    </location>
</feature>
<dbReference type="GO" id="GO:0034198">
    <property type="term" value="P:cellular response to amino acid starvation"/>
    <property type="evidence" value="ECO:0007669"/>
    <property type="project" value="TreeGrafter"/>
</dbReference>
<dbReference type="InterPro" id="IPR049567">
    <property type="entry name" value="WDR59-like"/>
</dbReference>
<feature type="region of interest" description="Disordered" evidence="2">
    <location>
        <begin position="588"/>
        <end position="627"/>
    </location>
</feature>
<protein>
    <submittedName>
        <fullName evidence="3">Uncharacterized protein</fullName>
    </submittedName>
</protein>
<dbReference type="GO" id="GO:0035591">
    <property type="term" value="F:signaling adaptor activity"/>
    <property type="evidence" value="ECO:0007669"/>
    <property type="project" value="TreeGrafter"/>
</dbReference>
<dbReference type="PROSITE" id="PS50082">
    <property type="entry name" value="WD_REPEATS_2"/>
    <property type="match status" value="2"/>
</dbReference>
<dbReference type="SUPFAM" id="SSF50978">
    <property type="entry name" value="WD40 repeat-like"/>
    <property type="match status" value="1"/>
</dbReference>